<evidence type="ECO:0000313" key="2">
    <source>
        <dbReference type="EMBL" id="AVJ48214.1"/>
    </source>
</evidence>
<dbReference type="Proteomes" id="UP000240649">
    <property type="component" value="Segment"/>
</dbReference>
<accession>A0A2P1CAH2</accession>
<feature type="compositionally biased region" description="Basic and acidic residues" evidence="1">
    <location>
        <begin position="11"/>
        <end position="23"/>
    </location>
</feature>
<proteinExistence type="predicted"/>
<dbReference type="EMBL" id="MG873442">
    <property type="protein sequence ID" value="AVJ48214.1"/>
    <property type="molecule type" value="Genomic_DNA"/>
</dbReference>
<reference evidence="2 3" key="1">
    <citation type="submission" date="2018-01" db="EMBL/GenBank/DDBJ databases">
        <title>Draft Genome Sequence of Salmonella Enteritidis Phage SE131.</title>
        <authorList>
            <person name="Kim Y."/>
            <person name="Han B.K."/>
            <person name="Kim H."/>
            <person name="Kim D."/>
        </authorList>
    </citation>
    <scope>NUCLEOTIDE SEQUENCE [LARGE SCALE GENOMIC DNA]</scope>
</reference>
<evidence type="ECO:0000313" key="3">
    <source>
        <dbReference type="Proteomes" id="UP000240649"/>
    </source>
</evidence>
<evidence type="ECO:0000256" key="1">
    <source>
        <dbReference type="SAM" id="MobiDB-lite"/>
    </source>
</evidence>
<feature type="region of interest" description="Disordered" evidence="1">
    <location>
        <begin position="1"/>
        <end position="113"/>
    </location>
</feature>
<dbReference type="InterPro" id="IPR044925">
    <property type="entry name" value="His-Me_finger_sf"/>
</dbReference>
<dbReference type="RefSeq" id="YP_010672063.1">
    <property type="nucleotide sequence ID" value="NC_070974.1"/>
</dbReference>
<dbReference type="KEGG" id="vg:77948333"/>
<sequence>MPSSPGYVRNYKQERLTAIKRGETGVGAKSGDAMRHKARRKVQNEMGKKLPTSTHVDHKKTLKSGGDNHSSNLRLRDASENMSAGGKSGSKAGKSKGGKKGAKSKRLPVKRPD</sequence>
<dbReference type="GeneID" id="77948333"/>
<feature type="compositionally biased region" description="Low complexity" evidence="1">
    <location>
        <begin position="83"/>
        <end position="92"/>
    </location>
</feature>
<name>A0A2P1CAH2_9CAUD</name>
<organism evidence="2 3">
    <name type="scientific">Salmonella phage SE131</name>
    <dbReference type="NCBI Taxonomy" id="2081631"/>
    <lineage>
        <taxon>Viruses</taxon>
        <taxon>Duplodnaviria</taxon>
        <taxon>Heunggongvirae</taxon>
        <taxon>Uroviricota</taxon>
        <taxon>Caudoviricetes</taxon>
        <taxon>Grimontviridae</taxon>
        <taxon>Moazamivirus</taxon>
        <taxon>Moazamivirus SE131</taxon>
    </lineage>
</organism>
<keyword evidence="3" id="KW-1185">Reference proteome</keyword>
<dbReference type="SUPFAM" id="SSF54060">
    <property type="entry name" value="His-Me finger endonucleases"/>
    <property type="match status" value="1"/>
</dbReference>
<feature type="compositionally biased region" description="Basic residues" evidence="1">
    <location>
        <begin position="93"/>
        <end position="113"/>
    </location>
</feature>
<protein>
    <submittedName>
        <fullName evidence="2">Uncharacterized protein</fullName>
    </submittedName>
</protein>